<dbReference type="STRING" id="759272.G0S8Y6"/>
<dbReference type="OrthoDB" id="3265906at2759"/>
<feature type="binding site" evidence="5">
    <location>
        <position position="195"/>
    </location>
    <ligand>
        <name>S-adenosyl-L-methionine</name>
        <dbReference type="ChEBI" id="CHEBI:59789"/>
    </ligand>
</feature>
<accession>G0S8Y6</accession>
<sequence length="310" mass="34207">MRATGQAQRALRAARPFFSSKSAAGVLPLTTSSLPLSPSPAPTLSQSTPSKPRLHSTFPASSSSVNATELSHFSSLASSWWDPHGPSRPLHQMNPLRHDFIRLCLGPSYPSPSSGPTLRYLDVGCGGGIFAESAARLPTTREVTAIDPSETILEVARQHMRGDPGLKGKLRYLNRSIETLEVPGDKDKYDVVSLFEVLEHVDHPKEFLRRLSQFVRPDGGWLVMSTIARTWISWIVTNVVAEDILGVVPKGTHDWNKYVNVEELRELFKSEGGWSEPRVMGVVYVPGCGWKVVEGSEKIGNYFFGVQRLD</sequence>
<dbReference type="Pfam" id="PF13489">
    <property type="entry name" value="Methyltransf_23"/>
    <property type="match status" value="1"/>
</dbReference>
<dbReference type="GO" id="GO:0046872">
    <property type="term" value="F:metal ion binding"/>
    <property type="evidence" value="ECO:0007669"/>
    <property type="project" value="UniProtKB-KW"/>
</dbReference>
<feature type="binding site" evidence="5">
    <location>
        <position position="147"/>
    </location>
    <ligand>
        <name>S-adenosyl-L-methionine</name>
        <dbReference type="ChEBI" id="CHEBI:59789"/>
    </ligand>
</feature>
<keyword evidence="5" id="KW-0472">Membrane</keyword>
<dbReference type="SUPFAM" id="SSF53335">
    <property type="entry name" value="S-adenosyl-L-methionine-dependent methyltransferases"/>
    <property type="match status" value="1"/>
</dbReference>
<feature type="binding site" evidence="5">
    <location>
        <position position="97"/>
    </location>
    <ligand>
        <name>S-adenosyl-L-methionine</name>
        <dbReference type="ChEBI" id="CHEBI:59789"/>
    </ligand>
</feature>
<dbReference type="GO" id="GO:0120537">
    <property type="term" value="F:3-demethylubiquinone 3-O-methyltransferase activity"/>
    <property type="evidence" value="ECO:0007669"/>
    <property type="project" value="RHEA"/>
</dbReference>
<dbReference type="GeneID" id="18258427"/>
<keyword evidence="5" id="KW-0479">Metal-binding</keyword>
<evidence type="ECO:0000256" key="4">
    <source>
        <dbReference type="ARBA" id="ARBA00022691"/>
    </source>
</evidence>
<evidence type="ECO:0000256" key="3">
    <source>
        <dbReference type="ARBA" id="ARBA00022688"/>
    </source>
</evidence>
<dbReference type="EC" id="2.1.1.64" evidence="5"/>
<evidence type="ECO:0000256" key="5">
    <source>
        <dbReference type="HAMAP-Rule" id="MF_03190"/>
    </source>
</evidence>
<comment type="subcellular location">
    <subcellularLocation>
        <location evidence="5">Mitochondrion inner membrane</location>
        <topology evidence="5">Peripheral membrane protein</topology>
        <orientation evidence="5">Matrix side</orientation>
    </subcellularLocation>
</comment>
<comment type="catalytic activity">
    <reaction evidence="5">
        <text>a 3,4-dihydroxy-5-(all-trans-polyprenyl)benzoate + S-adenosyl-L-methionine = a 4-hydroxy-3-methoxy-5-(all-trans-polyprenyl)benzoate + S-adenosyl-L-homocysteine + H(+)</text>
        <dbReference type="Rhea" id="RHEA:44452"/>
        <dbReference type="Rhea" id="RHEA-COMP:10930"/>
        <dbReference type="Rhea" id="RHEA-COMP:10931"/>
        <dbReference type="ChEBI" id="CHEBI:15378"/>
        <dbReference type="ChEBI" id="CHEBI:57856"/>
        <dbReference type="ChEBI" id="CHEBI:59789"/>
        <dbReference type="ChEBI" id="CHEBI:64694"/>
        <dbReference type="ChEBI" id="CHEBI:84443"/>
        <dbReference type="EC" id="2.1.1.114"/>
    </reaction>
</comment>
<comment type="function">
    <text evidence="5">O-methyltransferase required for two non-consecutive steps during ubiquinone biosynthesis. Catalyzes the 2 O-methylation of 3,4-dihydroxy-5-(all-trans-polyprenyl)benzoic acid into 4-hydroxy-3-methoxy-5-(all-trans-polyprenyl)benzoic acid. Also catalyzes the last step of ubiquinone biosynthesis by mediating methylation of 3-demethylubiquinone into ubiquinone. Also able to mediate the methylation of 3-demethylubiquinol into ubiquinol.</text>
</comment>
<keyword evidence="5" id="KW-0460">Magnesium</keyword>
<dbReference type="InterPro" id="IPR029063">
    <property type="entry name" value="SAM-dependent_MTases_sf"/>
</dbReference>
<dbReference type="EMBL" id="GL988043">
    <property type="protein sequence ID" value="EGS19897.1"/>
    <property type="molecule type" value="Genomic_DNA"/>
</dbReference>
<dbReference type="Proteomes" id="UP000008066">
    <property type="component" value="Unassembled WGS sequence"/>
</dbReference>
<evidence type="ECO:0000256" key="6">
    <source>
        <dbReference type="SAM" id="MobiDB-lite"/>
    </source>
</evidence>
<keyword evidence="5" id="KW-0496">Mitochondrion</keyword>
<name>G0S8Y6_CHATD</name>
<evidence type="ECO:0000313" key="8">
    <source>
        <dbReference type="Proteomes" id="UP000008066"/>
    </source>
</evidence>
<dbReference type="PANTHER" id="PTHR43464">
    <property type="entry name" value="METHYLTRANSFERASE"/>
    <property type="match status" value="1"/>
</dbReference>
<feature type="binding site" evidence="5">
    <location>
        <position position="199"/>
    </location>
    <ligand>
        <name>Mg(2+)</name>
        <dbReference type="ChEBI" id="CHEBI:18420"/>
    </ligand>
</feature>
<keyword evidence="3 5" id="KW-0831">Ubiquinone biosynthesis</keyword>
<comment type="similarity">
    <text evidence="5">Belongs to the class I-like SAM-binding methyltransferase superfamily. UbiG/COQ3 family.</text>
</comment>
<dbReference type="KEGG" id="cthr:CTHT_0043890"/>
<comment type="subunit">
    <text evidence="5">Component of a multi-subunit COQ enzyme complex, composed of at least COQ3, COQ4, COQ5, COQ6, COQ7 and COQ9.</text>
</comment>
<comment type="catalytic activity">
    <reaction evidence="5">
        <text>a 3-demethylubiquinone + S-adenosyl-L-methionine = a ubiquinone + S-adenosyl-L-homocysteine</text>
        <dbReference type="Rhea" id="RHEA:81215"/>
        <dbReference type="Rhea" id="RHEA-COMP:9565"/>
        <dbReference type="Rhea" id="RHEA-COMP:19654"/>
        <dbReference type="ChEBI" id="CHEBI:16389"/>
        <dbReference type="ChEBI" id="CHEBI:57856"/>
        <dbReference type="ChEBI" id="CHEBI:59789"/>
        <dbReference type="ChEBI" id="CHEBI:231825"/>
    </reaction>
</comment>
<keyword evidence="8" id="KW-1185">Reference proteome</keyword>
<dbReference type="RefSeq" id="XP_006694782.1">
    <property type="nucleotide sequence ID" value="XM_006694719.1"/>
</dbReference>
<dbReference type="CDD" id="cd02440">
    <property type="entry name" value="AdoMet_MTases"/>
    <property type="match status" value="1"/>
</dbReference>
<evidence type="ECO:0000313" key="7">
    <source>
        <dbReference type="EMBL" id="EGS19897.1"/>
    </source>
</evidence>
<keyword evidence="1 5" id="KW-0489">Methyltransferase</keyword>
<comment type="catalytic activity">
    <reaction evidence="5">
        <text>a 3-demethylubiquinol + S-adenosyl-L-methionine = a ubiquinol + S-adenosyl-L-homocysteine + H(+)</text>
        <dbReference type="Rhea" id="RHEA:44380"/>
        <dbReference type="Rhea" id="RHEA-COMP:9566"/>
        <dbReference type="Rhea" id="RHEA-COMP:10914"/>
        <dbReference type="ChEBI" id="CHEBI:15378"/>
        <dbReference type="ChEBI" id="CHEBI:17976"/>
        <dbReference type="ChEBI" id="CHEBI:57856"/>
        <dbReference type="ChEBI" id="CHEBI:59789"/>
        <dbReference type="ChEBI" id="CHEBI:84422"/>
        <dbReference type="EC" id="2.1.1.64"/>
    </reaction>
</comment>
<dbReference type="AlphaFoldDB" id="G0S8Y6"/>
<dbReference type="EC" id="2.1.1.114" evidence="5"/>
<evidence type="ECO:0000256" key="1">
    <source>
        <dbReference type="ARBA" id="ARBA00022603"/>
    </source>
</evidence>
<proteinExistence type="inferred from homology"/>
<comment type="cofactor">
    <cofactor evidence="5">
        <name>Mg(2+)</name>
        <dbReference type="ChEBI" id="CHEBI:18420"/>
    </cofactor>
</comment>
<organism evidence="8">
    <name type="scientific">Chaetomium thermophilum (strain DSM 1495 / CBS 144.50 / IMI 039719)</name>
    <name type="common">Thermochaetoides thermophila</name>
    <dbReference type="NCBI Taxonomy" id="759272"/>
    <lineage>
        <taxon>Eukaryota</taxon>
        <taxon>Fungi</taxon>
        <taxon>Dikarya</taxon>
        <taxon>Ascomycota</taxon>
        <taxon>Pezizomycotina</taxon>
        <taxon>Sordariomycetes</taxon>
        <taxon>Sordariomycetidae</taxon>
        <taxon>Sordariales</taxon>
        <taxon>Chaetomiaceae</taxon>
        <taxon>Thermochaetoides</taxon>
    </lineage>
</organism>
<feature type="compositionally biased region" description="Low complexity" evidence="6">
    <location>
        <begin position="33"/>
        <end position="50"/>
    </location>
</feature>
<comment type="pathway">
    <text evidence="5">Cofactor biosynthesis; ubiquinone biosynthesis.</text>
</comment>
<dbReference type="NCBIfam" id="TIGR01983">
    <property type="entry name" value="UbiG"/>
    <property type="match status" value="1"/>
</dbReference>
<feature type="binding site" evidence="5">
    <location>
        <position position="196"/>
    </location>
    <ligand>
        <name>Mg(2+)</name>
        <dbReference type="ChEBI" id="CHEBI:18420"/>
    </ligand>
</feature>
<reference evidence="7 8" key="1">
    <citation type="journal article" date="2011" name="Cell">
        <title>Insight into structure and assembly of the nuclear pore complex by utilizing the genome of a eukaryotic thermophile.</title>
        <authorList>
            <person name="Amlacher S."/>
            <person name="Sarges P."/>
            <person name="Flemming D."/>
            <person name="van Noort V."/>
            <person name="Kunze R."/>
            <person name="Devos D.P."/>
            <person name="Arumugam M."/>
            <person name="Bork P."/>
            <person name="Hurt E."/>
        </authorList>
    </citation>
    <scope>NUCLEOTIDE SEQUENCE [LARGE SCALE GENOMIC DNA]</scope>
    <source>
        <strain evidence="8">DSM 1495 / CBS 144.50 / IMI 039719</strain>
    </source>
</reference>
<feature type="binding site" evidence="5">
    <location>
        <position position="124"/>
    </location>
    <ligand>
        <name>S-adenosyl-L-methionine</name>
        <dbReference type="ChEBI" id="CHEBI:59789"/>
    </ligand>
</feature>
<keyword evidence="2 5" id="KW-0808">Transferase</keyword>
<dbReference type="Gene3D" id="3.40.50.150">
    <property type="entry name" value="Vaccinia Virus protein VP39"/>
    <property type="match status" value="1"/>
</dbReference>
<dbReference type="GO" id="GO:0010420">
    <property type="term" value="F:polyprenyldihydroxybenzoate methyltransferase activity"/>
    <property type="evidence" value="ECO:0007669"/>
    <property type="project" value="UniProtKB-UniRule"/>
</dbReference>
<dbReference type="PANTHER" id="PTHR43464:SF19">
    <property type="entry name" value="UBIQUINONE BIOSYNTHESIS O-METHYLTRANSFERASE, MITOCHONDRIAL"/>
    <property type="match status" value="1"/>
</dbReference>
<dbReference type="GO" id="GO:0032259">
    <property type="term" value="P:methylation"/>
    <property type="evidence" value="ECO:0007669"/>
    <property type="project" value="UniProtKB-KW"/>
</dbReference>
<dbReference type="GO" id="GO:0061542">
    <property type="term" value="F:3-demethylubiquinol 3-O-methyltransferase activity"/>
    <property type="evidence" value="ECO:0007669"/>
    <property type="project" value="UniProtKB-UniRule"/>
</dbReference>
<keyword evidence="5" id="KW-0999">Mitochondrion inner membrane</keyword>
<dbReference type="HOGENOM" id="CLU_042432_3_1_1"/>
<feature type="binding site" evidence="5">
    <location>
        <position position="200"/>
    </location>
    <ligand>
        <name>Mg(2+)</name>
        <dbReference type="ChEBI" id="CHEBI:18420"/>
    </ligand>
</feature>
<dbReference type="UniPathway" id="UPA00232"/>
<dbReference type="InterPro" id="IPR010233">
    <property type="entry name" value="UbiG_MeTrfase"/>
</dbReference>
<protein>
    <recommendedName>
        <fullName evidence="5">Ubiquinone biosynthesis O-methyltransferase, mitochondrial</fullName>
    </recommendedName>
    <alternativeName>
        <fullName evidence="5">3-demethylubiquinol 3-O-methyltransferase</fullName>
        <ecNumber evidence="5">2.1.1.64</ecNumber>
    </alternativeName>
    <alternativeName>
        <fullName evidence="5">3-demethylubiquinone 3-O-methyltransferase</fullName>
        <ecNumber evidence="5">2.1.1.-</ecNumber>
    </alternativeName>
    <alternativeName>
        <fullName evidence="5">Polyprenyldihydroxybenzoate methyltransferase</fullName>
        <ecNumber evidence="5">2.1.1.114</ecNumber>
    </alternativeName>
</protein>
<feature type="region of interest" description="Disordered" evidence="6">
    <location>
        <begin position="33"/>
        <end position="61"/>
    </location>
</feature>
<gene>
    <name evidence="5" type="primary">COQ3</name>
    <name evidence="7" type="ORF">CTHT_0043890</name>
</gene>
<dbReference type="eggNOG" id="KOG1270">
    <property type="taxonomic scope" value="Eukaryota"/>
</dbReference>
<dbReference type="OMA" id="LASRWWD"/>
<dbReference type="GO" id="GO:0031314">
    <property type="term" value="C:extrinsic component of mitochondrial inner membrane"/>
    <property type="evidence" value="ECO:0007669"/>
    <property type="project" value="UniProtKB-UniRule"/>
</dbReference>
<evidence type="ECO:0000256" key="2">
    <source>
        <dbReference type="ARBA" id="ARBA00022679"/>
    </source>
</evidence>
<keyword evidence="4 5" id="KW-0949">S-adenosyl-L-methionine</keyword>
<dbReference type="HAMAP" id="MF_00472">
    <property type="entry name" value="UbiG"/>
    <property type="match status" value="1"/>
</dbReference>
<dbReference type="EC" id="2.1.1.-" evidence="5"/>